<reference evidence="3" key="2">
    <citation type="submission" date="2010-04" db="EMBL/GenBank/DDBJ databases">
        <authorList>
            <person name="Buell R."/>
            <person name="Hamilton J."/>
            <person name="Hostetler J."/>
        </authorList>
    </citation>
    <scope>NUCLEOTIDE SEQUENCE [LARGE SCALE GENOMIC DNA]</scope>
    <source>
        <strain evidence="3">DAOM:BR144</strain>
    </source>
</reference>
<dbReference type="InParanoid" id="K3WVZ7"/>
<dbReference type="AlphaFoldDB" id="K3WVZ7"/>
<dbReference type="EMBL" id="GL376632">
    <property type="status" value="NOT_ANNOTATED_CDS"/>
    <property type="molecule type" value="Genomic_DNA"/>
</dbReference>
<protein>
    <recommendedName>
        <fullName evidence="1">FACT complex subunit SSRP1/POB3 N-terminal PH domain-containing protein</fullName>
    </recommendedName>
</protein>
<evidence type="ECO:0000313" key="3">
    <source>
        <dbReference type="Proteomes" id="UP000019132"/>
    </source>
</evidence>
<feature type="domain" description="FACT complex subunit SSRP1/POB3 N-terminal PH" evidence="1">
    <location>
        <begin position="5"/>
        <end position="94"/>
    </location>
</feature>
<organism evidence="2 3">
    <name type="scientific">Globisporangium ultimum (strain ATCC 200006 / CBS 805.95 / DAOM BR144)</name>
    <name type="common">Pythium ultimum</name>
    <dbReference type="NCBI Taxonomy" id="431595"/>
    <lineage>
        <taxon>Eukaryota</taxon>
        <taxon>Sar</taxon>
        <taxon>Stramenopiles</taxon>
        <taxon>Oomycota</taxon>
        <taxon>Peronosporomycetes</taxon>
        <taxon>Pythiales</taxon>
        <taxon>Pythiaceae</taxon>
        <taxon>Globisporangium</taxon>
    </lineage>
</organism>
<dbReference type="InterPro" id="IPR011993">
    <property type="entry name" value="PH-like_dom_sf"/>
</dbReference>
<dbReference type="Proteomes" id="UP000019132">
    <property type="component" value="Unassembled WGS sequence"/>
</dbReference>
<dbReference type="STRING" id="431595.K3WVZ7"/>
<dbReference type="HOGENOM" id="CLU_2353054_0_0_1"/>
<dbReference type="InterPro" id="IPR050454">
    <property type="entry name" value="RTT106/SSRP1_HistChap/FACT"/>
</dbReference>
<keyword evidence="3" id="KW-1185">Reference proteome</keyword>
<accession>K3WVZ7</accession>
<dbReference type="PANTHER" id="PTHR45849:SF1">
    <property type="entry name" value="FACT COMPLEX SUBUNIT SSRP1"/>
    <property type="match status" value="1"/>
</dbReference>
<name>K3WVZ7_GLOUD</name>
<dbReference type="GO" id="GO:0042393">
    <property type="term" value="F:histone binding"/>
    <property type="evidence" value="ECO:0007669"/>
    <property type="project" value="TreeGrafter"/>
</dbReference>
<evidence type="ECO:0000313" key="2">
    <source>
        <dbReference type="EnsemblProtists" id="PYU1_T009145"/>
    </source>
</evidence>
<reference evidence="2" key="3">
    <citation type="submission" date="2015-02" db="UniProtKB">
        <authorList>
            <consortium name="EnsemblProtists"/>
        </authorList>
    </citation>
    <scope>IDENTIFICATION</scope>
    <source>
        <strain evidence="2">DAOM BR144</strain>
    </source>
</reference>
<dbReference type="PANTHER" id="PTHR45849">
    <property type="entry name" value="FACT COMPLEX SUBUNIT SSRP1"/>
    <property type="match status" value="1"/>
</dbReference>
<reference evidence="3" key="1">
    <citation type="journal article" date="2010" name="Genome Biol.">
        <title>Genome sequence of the necrotrophic plant pathogen Pythium ultimum reveals original pathogenicity mechanisms and effector repertoire.</title>
        <authorList>
            <person name="Levesque C.A."/>
            <person name="Brouwer H."/>
            <person name="Cano L."/>
            <person name="Hamilton J.P."/>
            <person name="Holt C."/>
            <person name="Huitema E."/>
            <person name="Raffaele S."/>
            <person name="Robideau G.P."/>
            <person name="Thines M."/>
            <person name="Win J."/>
            <person name="Zerillo M.M."/>
            <person name="Beakes G.W."/>
            <person name="Boore J.L."/>
            <person name="Busam D."/>
            <person name="Dumas B."/>
            <person name="Ferriera S."/>
            <person name="Fuerstenberg S.I."/>
            <person name="Gachon C.M."/>
            <person name="Gaulin E."/>
            <person name="Govers F."/>
            <person name="Grenville-Briggs L."/>
            <person name="Horner N."/>
            <person name="Hostetler J."/>
            <person name="Jiang R.H."/>
            <person name="Johnson J."/>
            <person name="Krajaejun T."/>
            <person name="Lin H."/>
            <person name="Meijer H.J."/>
            <person name="Moore B."/>
            <person name="Morris P."/>
            <person name="Phuntmart V."/>
            <person name="Puiu D."/>
            <person name="Shetty J."/>
            <person name="Stajich J.E."/>
            <person name="Tripathy S."/>
            <person name="Wawra S."/>
            <person name="van West P."/>
            <person name="Whitty B.R."/>
            <person name="Coutinho P.M."/>
            <person name="Henrissat B."/>
            <person name="Martin F."/>
            <person name="Thomas P.D."/>
            <person name="Tyler B.M."/>
            <person name="De Vries R.P."/>
            <person name="Kamoun S."/>
            <person name="Yandell M."/>
            <person name="Tisserat N."/>
            <person name="Buell C.R."/>
        </authorList>
    </citation>
    <scope>NUCLEOTIDE SEQUENCE</scope>
    <source>
        <strain evidence="3">DAOM:BR144</strain>
    </source>
</reference>
<dbReference type="GO" id="GO:0035101">
    <property type="term" value="C:FACT complex"/>
    <property type="evidence" value="ECO:0007669"/>
    <property type="project" value="TreeGrafter"/>
</dbReference>
<dbReference type="Pfam" id="PF17292">
    <property type="entry name" value="POB3_N"/>
    <property type="match status" value="1"/>
</dbReference>
<dbReference type="EnsemblProtists" id="PYU1_T009145">
    <property type="protein sequence ID" value="PYU1_T009145"/>
    <property type="gene ID" value="PYU1_G009127"/>
</dbReference>
<dbReference type="eggNOG" id="KOG0526">
    <property type="taxonomic scope" value="Eukaryota"/>
</dbReference>
<sequence length="97" mass="11170">MSETTLNNVFWGHSDGVLVLSASGLLWRSRSTEAQKKLLKDDIVTMLWTPIGEKNHHIKVYQKGGKYVRFTGLKVKDIELLKAHVEAQFDRELEMEK</sequence>
<dbReference type="VEuPathDB" id="FungiDB:PYU1_G009127"/>
<evidence type="ECO:0000259" key="1">
    <source>
        <dbReference type="Pfam" id="PF17292"/>
    </source>
</evidence>
<dbReference type="GO" id="GO:0031491">
    <property type="term" value="F:nucleosome binding"/>
    <property type="evidence" value="ECO:0007669"/>
    <property type="project" value="TreeGrafter"/>
</dbReference>
<dbReference type="Gene3D" id="2.30.29.30">
    <property type="entry name" value="Pleckstrin-homology domain (PH domain)/Phosphotyrosine-binding domain (PTB)"/>
    <property type="match status" value="1"/>
</dbReference>
<dbReference type="InterPro" id="IPR035417">
    <property type="entry name" value="SSRP1/POB3_N"/>
</dbReference>
<proteinExistence type="predicted"/>